<keyword evidence="1" id="KW-0812">Transmembrane</keyword>
<reference evidence="3" key="1">
    <citation type="submission" date="2012-11" db="EMBL/GenBank/DDBJ databases">
        <authorList>
            <person name="Becker E.A."/>
            <person name="Seitzer P."/>
            <person name="Tritt A."/>
            <person name="Larsen D."/>
            <person name="Yao A."/>
            <person name="Wu D."/>
            <person name="Darling A."/>
            <person name="Eisen J.A."/>
            <person name="Facciotti M.T."/>
        </authorList>
    </citation>
    <scope>NUCLEOTIDE SEQUENCE [LARGE SCALE GENOMIC DNA]</scope>
    <source>
        <strain evidence="3">ATCC 29605 / DSM 3757 / JCM 8879 / NBRC 14742 / NCIMB 2012 / VKM B-1768 / DS2</strain>
    </source>
</reference>
<accession>A0A384LLE8</accession>
<gene>
    <name evidence="2" type="ORF">C498_03670</name>
</gene>
<reference evidence="2 3" key="2">
    <citation type="journal article" date="2014" name="PLoS Genet.">
        <title>Phylogenetically driven sequencing of extremely halophilic archaea reveals strategies for static and dynamic osmo-response.</title>
        <authorList>
            <person name="Becker E.A."/>
            <person name="Seitzer P.M."/>
            <person name="Tritt A."/>
            <person name="Larsen D."/>
            <person name="Krusor M."/>
            <person name="Yao A.I."/>
            <person name="Wu D."/>
            <person name="Madern D."/>
            <person name="Eisen J.A."/>
            <person name="Darling A.E."/>
            <person name="Facciotti M.T."/>
        </authorList>
    </citation>
    <scope>NUCLEOTIDE SEQUENCE [LARGE SCALE GENOMIC DNA]</scope>
    <source>
        <strain evidence="3">ATCC 29605 / DSM 3757 / JCM 8879 / NBRC 14742 / NCIMB 2012 / VKM B-1768 / DS2</strain>
    </source>
</reference>
<sequence length="62" mass="6845">MNTTARFAVIAGVALILSALIYTPLFTPGPFRLSDYFRLELVVYMAIGWIFLVVTFAATEDG</sequence>
<dbReference type="EMBL" id="AOHU01000029">
    <property type="protein sequence ID" value="ELY35676.1"/>
    <property type="molecule type" value="Genomic_DNA"/>
</dbReference>
<comment type="caution">
    <text evidence="2">The sequence shown here is derived from an EMBL/GenBank/DDBJ whole genome shotgun (WGS) entry which is preliminary data.</text>
</comment>
<organism evidence="2 3">
    <name type="scientific">Haloferax volcanii (strain ATCC 29605 / DSM 3757 / JCM 8879 / NBRC 14742 / NCIMB 2012 / VKM B-1768 / DS2)</name>
    <name type="common">Halobacterium volcanii</name>
    <dbReference type="NCBI Taxonomy" id="309800"/>
    <lineage>
        <taxon>Archaea</taxon>
        <taxon>Methanobacteriati</taxon>
        <taxon>Methanobacteriota</taxon>
        <taxon>Stenosarchaea group</taxon>
        <taxon>Halobacteria</taxon>
        <taxon>Halobacteriales</taxon>
        <taxon>Haloferacaceae</taxon>
        <taxon>Haloferax</taxon>
    </lineage>
</organism>
<name>A0A384LLE8_HALVD</name>
<dbReference type="Proteomes" id="UP000011532">
    <property type="component" value="Unassembled WGS sequence"/>
</dbReference>
<proteinExistence type="predicted"/>
<protein>
    <submittedName>
        <fullName evidence="2">Uncharacterized protein</fullName>
    </submittedName>
</protein>
<dbReference type="AlphaFoldDB" id="A0A384LLE8"/>
<evidence type="ECO:0000256" key="1">
    <source>
        <dbReference type="SAM" id="Phobius"/>
    </source>
</evidence>
<keyword evidence="1" id="KW-1133">Transmembrane helix</keyword>
<feature type="transmembrane region" description="Helical" evidence="1">
    <location>
        <begin position="41"/>
        <end position="59"/>
    </location>
</feature>
<feature type="transmembrane region" description="Helical" evidence="1">
    <location>
        <begin position="7"/>
        <end position="26"/>
    </location>
</feature>
<keyword evidence="1" id="KW-0472">Membrane</keyword>
<evidence type="ECO:0000313" key="2">
    <source>
        <dbReference type="EMBL" id="ELY35676.1"/>
    </source>
</evidence>
<evidence type="ECO:0000313" key="3">
    <source>
        <dbReference type="Proteomes" id="UP000011532"/>
    </source>
</evidence>